<dbReference type="PANTHER" id="PTHR47706">
    <property type="entry name" value="NMRA-LIKE FAMILY PROTEIN"/>
    <property type="match status" value="1"/>
</dbReference>
<dbReference type="SMART" id="SM00859">
    <property type="entry name" value="Semialdhyde_dh"/>
    <property type="match status" value="1"/>
</dbReference>
<protein>
    <recommendedName>
        <fullName evidence="4">Semialdehyde dehydrogenase NAD-binding domain-containing protein</fullName>
    </recommendedName>
</protein>
<dbReference type="InterPro" id="IPR045312">
    <property type="entry name" value="PCBER-like"/>
</dbReference>
<dbReference type="Gene3D" id="3.90.25.10">
    <property type="entry name" value="UDP-galactose 4-epimerase, domain 1"/>
    <property type="match status" value="1"/>
</dbReference>
<dbReference type="Pfam" id="PF13460">
    <property type="entry name" value="NAD_binding_10"/>
    <property type="match status" value="1"/>
</dbReference>
<name>A0ABR3S1E1_9PLEO</name>
<comment type="similarity">
    <text evidence="1">Belongs to the NmrA-type oxidoreductase family. Isoflavone reductase subfamily.</text>
</comment>
<gene>
    <name evidence="5" type="ORF">SLS60_002178</name>
</gene>
<reference evidence="5 6" key="1">
    <citation type="submission" date="2024-02" db="EMBL/GenBank/DDBJ databases">
        <title>De novo assembly and annotation of 12 fungi associated with fruit tree decline syndrome in Ontario, Canada.</title>
        <authorList>
            <person name="Sulman M."/>
            <person name="Ellouze W."/>
            <person name="Ilyukhin E."/>
        </authorList>
    </citation>
    <scope>NUCLEOTIDE SEQUENCE [LARGE SCALE GENOMIC DNA]</scope>
    <source>
        <strain evidence="5 6">M42-189</strain>
    </source>
</reference>
<evidence type="ECO:0000313" key="5">
    <source>
        <dbReference type="EMBL" id="KAL1610509.1"/>
    </source>
</evidence>
<evidence type="ECO:0000259" key="4">
    <source>
        <dbReference type="SMART" id="SM00859"/>
    </source>
</evidence>
<evidence type="ECO:0000256" key="1">
    <source>
        <dbReference type="ARBA" id="ARBA00005725"/>
    </source>
</evidence>
<comment type="caution">
    <text evidence="5">The sequence shown here is derived from an EMBL/GenBank/DDBJ whole genome shotgun (WGS) entry which is preliminary data.</text>
</comment>
<dbReference type="InterPro" id="IPR016040">
    <property type="entry name" value="NAD(P)-bd_dom"/>
</dbReference>
<feature type="domain" description="Semialdehyde dehydrogenase NAD-binding" evidence="4">
    <location>
        <begin position="8"/>
        <end position="135"/>
    </location>
</feature>
<evidence type="ECO:0000256" key="3">
    <source>
        <dbReference type="ARBA" id="ARBA00023002"/>
    </source>
</evidence>
<dbReference type="Gene3D" id="3.40.50.720">
    <property type="entry name" value="NAD(P)-binding Rossmann-like Domain"/>
    <property type="match status" value="1"/>
</dbReference>
<accession>A0ABR3S1E1</accession>
<dbReference type="SUPFAM" id="SSF51735">
    <property type="entry name" value="NAD(P)-binding Rossmann-fold domains"/>
    <property type="match status" value="1"/>
</dbReference>
<evidence type="ECO:0000313" key="6">
    <source>
        <dbReference type="Proteomes" id="UP001521785"/>
    </source>
</evidence>
<keyword evidence="3" id="KW-0560">Oxidoreductase</keyword>
<dbReference type="InterPro" id="IPR051609">
    <property type="entry name" value="NmrA/Isoflavone_reductase-like"/>
</dbReference>
<evidence type="ECO:0000256" key="2">
    <source>
        <dbReference type="ARBA" id="ARBA00022857"/>
    </source>
</evidence>
<dbReference type="CDD" id="cd05259">
    <property type="entry name" value="PCBER_SDR_a"/>
    <property type="match status" value="1"/>
</dbReference>
<sequence>MSNNRINKVAVVGATGHVGSHIVAELLKNGRIEITAISRKDSKTTFPSGVKVARVDYSNEDSIVEAVRGHDFLVISLNTSAAPETHPTICKAAVKAGVHWIMPNAYGMDINNPKLMEENVYGPVAKRYLEDVKSAGGNYVILSCSFWYEWSLAAGLNFYGIDVKDKKAVFFDEGTQKINTSTLAQCGRAVAALLDLPITKEGDKPALEDWKNKALYVSSFLVSQRDMLDSVHKALGDTDNEWSITYEPSEERTSKALQEMYKGSFAGFAQAMYTRVFYKNGDGNYEATQGLANERLGLPKEDLDAVTKWAVEKKLKDGFVYEGQ</sequence>
<dbReference type="PANTHER" id="PTHR47706:SF7">
    <property type="entry name" value="CIPA-LIKE, PUTATIVE (AFU_ORTHOLOGUE AFUA_1G01630)-RELATED"/>
    <property type="match status" value="1"/>
</dbReference>
<dbReference type="InterPro" id="IPR000534">
    <property type="entry name" value="Semialdehyde_DH_NAD-bd"/>
</dbReference>
<keyword evidence="6" id="KW-1185">Reference proteome</keyword>
<proteinExistence type="inferred from homology"/>
<dbReference type="EMBL" id="JAKJXO020000002">
    <property type="protein sequence ID" value="KAL1610509.1"/>
    <property type="molecule type" value="Genomic_DNA"/>
</dbReference>
<keyword evidence="2" id="KW-0521">NADP</keyword>
<dbReference type="InterPro" id="IPR036291">
    <property type="entry name" value="NAD(P)-bd_dom_sf"/>
</dbReference>
<dbReference type="Proteomes" id="UP001521785">
    <property type="component" value="Unassembled WGS sequence"/>
</dbReference>
<organism evidence="5 6">
    <name type="scientific">Paraconiothyrium brasiliense</name>
    <dbReference type="NCBI Taxonomy" id="300254"/>
    <lineage>
        <taxon>Eukaryota</taxon>
        <taxon>Fungi</taxon>
        <taxon>Dikarya</taxon>
        <taxon>Ascomycota</taxon>
        <taxon>Pezizomycotina</taxon>
        <taxon>Dothideomycetes</taxon>
        <taxon>Pleosporomycetidae</taxon>
        <taxon>Pleosporales</taxon>
        <taxon>Massarineae</taxon>
        <taxon>Didymosphaeriaceae</taxon>
        <taxon>Paraconiothyrium</taxon>
    </lineage>
</organism>